<evidence type="ECO:0000256" key="6">
    <source>
        <dbReference type="ARBA" id="ARBA00022741"/>
    </source>
</evidence>
<dbReference type="GO" id="GO:0046872">
    <property type="term" value="F:metal ion binding"/>
    <property type="evidence" value="ECO:0007669"/>
    <property type="project" value="UniProtKB-UniRule"/>
</dbReference>
<comment type="function">
    <text evidence="14 19">Bifunctional enzyme that catalyzes the epimerization of the S- and R-forms of NAD(P)HX and the dehydration of the S-form of NAD(P)HX at the expense of ADP, which is converted to AMP. This allows the repair of both epimers of NAD(P)HX, a damaged form of NAD(P)H that is a result of enzymatic or heat-dependent hydration.</text>
</comment>
<dbReference type="Proteomes" id="UP000095492">
    <property type="component" value="Unassembled WGS sequence"/>
</dbReference>
<feature type="binding site" evidence="18">
    <location>
        <begin position="125"/>
        <end position="131"/>
    </location>
    <ligand>
        <name>(6S)-NADPHX</name>
        <dbReference type="ChEBI" id="CHEBI:64076"/>
    </ligand>
</feature>
<dbReference type="PANTHER" id="PTHR12592:SF0">
    <property type="entry name" value="ATP-DEPENDENT (S)-NAD(P)H-HYDRATE DEHYDRATASE"/>
    <property type="match status" value="1"/>
</dbReference>
<keyword evidence="10 17" id="KW-0520">NAD</keyword>
<keyword evidence="8 17" id="KW-0521">NADP</keyword>
<feature type="binding site" evidence="18">
    <location>
        <position position="60"/>
    </location>
    <ligand>
        <name>K(+)</name>
        <dbReference type="ChEBI" id="CHEBI:29103"/>
    </ligand>
</feature>
<dbReference type="InterPro" id="IPR004443">
    <property type="entry name" value="YjeF_N_dom"/>
</dbReference>
<evidence type="ECO:0000256" key="18">
    <source>
        <dbReference type="HAMAP-Rule" id="MF_01966"/>
    </source>
</evidence>
<feature type="binding site" evidence="17">
    <location>
        <position position="437"/>
    </location>
    <ligand>
        <name>AMP</name>
        <dbReference type="ChEBI" id="CHEBI:456215"/>
    </ligand>
</feature>
<dbReference type="EMBL" id="CYYA01000015">
    <property type="protein sequence ID" value="CUN16916.1"/>
    <property type="molecule type" value="Genomic_DNA"/>
</dbReference>
<protein>
    <recommendedName>
        <fullName evidence="19">Bifunctional NAD(P)H-hydrate repair enzyme</fullName>
    </recommendedName>
    <alternativeName>
        <fullName evidence="19">Nicotinamide nucleotide repair protein</fullName>
    </alternativeName>
    <domain>
        <recommendedName>
            <fullName evidence="19">ADP-dependent (S)-NAD(P)H-hydrate dehydratase</fullName>
            <ecNumber evidence="19">4.2.1.136</ecNumber>
        </recommendedName>
        <alternativeName>
            <fullName evidence="19">ADP-dependent NAD(P)HX dehydratase</fullName>
        </alternativeName>
    </domain>
    <domain>
        <recommendedName>
            <fullName evidence="19">NAD(P)H-hydrate epimerase</fullName>
            <ecNumber evidence="19">5.1.99.6</ecNumber>
        </recommendedName>
    </domain>
</protein>
<name>A0A173URC6_EUBRA</name>
<dbReference type="InterPro" id="IPR000631">
    <property type="entry name" value="CARKD"/>
</dbReference>
<dbReference type="CDD" id="cd01171">
    <property type="entry name" value="YXKO-related"/>
    <property type="match status" value="1"/>
</dbReference>
<sequence length="503" mass="54766">MKYILNSREMKQCDENTMRRRGMLSAVLMERAALATMQEIVKRYPNPATKVLVVCGSGNNGGDGVAVARLLYLKGYNVTIYFAGNREKATEETKRQMFIAEQYGVEISDEYPKDIVDVIVDALFGIGLSREVTGKYAEILQKMTEQDGYKVAVDIASGISADTGAVMGTAFVADLTVTFGFIKAGQLLYPGAEYTGELKVADIGIDEQSLYEIKPELKVLETSDLKRLPRRVNRSNKGSYGKLLILAGSKQMAGAAVFAAKAAYRMGCGLVRVATVEENRIILQEQVPEAVLAVYNNGTDVVKFVETQLHWADAVVAGPGISQSDLSERMLYELLKRIQVPCLCDADALNLLSKHPDWWKLVQSPLVITPHLGEMARLTGRPITEIRDRLVQTAQEFAMEHQITVVLKDARTITAQPDGQSYINVSGNHGMATAGAGDVLSGVVGALLAQKLDIYLAAALGVFIHGLAGDAAAERVGHCAMMASDIVDGLMDVLRKQEDTKRQ</sequence>
<dbReference type="InterPro" id="IPR030677">
    <property type="entry name" value="Nnr"/>
</dbReference>
<gene>
    <name evidence="22" type="primary">nnr</name>
    <name evidence="17" type="synonym">nnrD</name>
    <name evidence="18" type="synonym">nnrE</name>
    <name evidence="22" type="ORF">ERS852448_02191</name>
</gene>
<evidence type="ECO:0000256" key="14">
    <source>
        <dbReference type="ARBA" id="ARBA00025153"/>
    </source>
</evidence>
<dbReference type="HAMAP" id="MF_01966">
    <property type="entry name" value="NADHX_epimerase"/>
    <property type="match status" value="1"/>
</dbReference>
<dbReference type="PANTHER" id="PTHR12592">
    <property type="entry name" value="ATP-DEPENDENT (S)-NAD(P)H-HYDRATE DEHYDRATASE FAMILY MEMBER"/>
    <property type="match status" value="1"/>
</dbReference>
<accession>A0A173URC6</accession>
<dbReference type="Pfam" id="PF03853">
    <property type="entry name" value="YjeF_N"/>
    <property type="match status" value="1"/>
</dbReference>
<evidence type="ECO:0000256" key="11">
    <source>
        <dbReference type="ARBA" id="ARBA00023235"/>
    </source>
</evidence>
<dbReference type="GO" id="GO:0046496">
    <property type="term" value="P:nicotinamide nucleotide metabolic process"/>
    <property type="evidence" value="ECO:0007669"/>
    <property type="project" value="UniProtKB-UniRule"/>
</dbReference>
<comment type="cofactor">
    <cofactor evidence="18 19">
        <name>K(+)</name>
        <dbReference type="ChEBI" id="CHEBI:29103"/>
    </cofactor>
    <text evidence="18 19">Binds 1 potassium ion per subunit.</text>
</comment>
<comment type="catalytic activity">
    <reaction evidence="16 17 19">
        <text>(6S)-NADPHX + ADP = AMP + phosphate + NADPH + H(+)</text>
        <dbReference type="Rhea" id="RHEA:32235"/>
        <dbReference type="ChEBI" id="CHEBI:15378"/>
        <dbReference type="ChEBI" id="CHEBI:43474"/>
        <dbReference type="ChEBI" id="CHEBI:57783"/>
        <dbReference type="ChEBI" id="CHEBI:64076"/>
        <dbReference type="ChEBI" id="CHEBI:456215"/>
        <dbReference type="ChEBI" id="CHEBI:456216"/>
        <dbReference type="EC" id="4.2.1.136"/>
    </reaction>
</comment>
<evidence type="ECO:0000259" key="20">
    <source>
        <dbReference type="PROSITE" id="PS51383"/>
    </source>
</evidence>
<dbReference type="GeneID" id="97391251"/>
<feature type="domain" description="YjeF N-terminal" evidence="21">
    <location>
        <begin position="10"/>
        <end position="211"/>
    </location>
</feature>
<feature type="binding site" evidence="18">
    <location>
        <position position="136"/>
    </location>
    <ligand>
        <name>(6S)-NADPHX</name>
        <dbReference type="ChEBI" id="CHEBI:64076"/>
    </ligand>
</feature>
<evidence type="ECO:0000313" key="23">
    <source>
        <dbReference type="Proteomes" id="UP000095492"/>
    </source>
</evidence>
<comment type="function">
    <text evidence="17">Catalyzes the dehydration of the S-form of NAD(P)HX at the expense of ADP, which is converted to AMP. Together with NAD(P)HX epimerase, which catalyzes the epimerization of the S- and R-forms, the enzyme allows the repair of both epimers of NAD(P)HX, a damaged form of NAD(P)H that is a result of enzymatic or heat-dependent hydration.</text>
</comment>
<dbReference type="GO" id="GO:0052856">
    <property type="term" value="F:NAD(P)HX epimerase activity"/>
    <property type="evidence" value="ECO:0007669"/>
    <property type="project" value="UniProtKB-UniRule"/>
</dbReference>
<evidence type="ECO:0000256" key="17">
    <source>
        <dbReference type="HAMAP-Rule" id="MF_01965"/>
    </source>
</evidence>
<evidence type="ECO:0000256" key="1">
    <source>
        <dbReference type="ARBA" id="ARBA00000013"/>
    </source>
</evidence>
<comment type="catalytic activity">
    <reaction evidence="2 18 19">
        <text>(6R)-NADPHX = (6S)-NADPHX</text>
        <dbReference type="Rhea" id="RHEA:32227"/>
        <dbReference type="ChEBI" id="CHEBI:64076"/>
        <dbReference type="ChEBI" id="CHEBI:64077"/>
        <dbReference type="EC" id="5.1.99.6"/>
    </reaction>
</comment>
<dbReference type="Gene3D" id="3.40.50.10260">
    <property type="entry name" value="YjeF N-terminal domain"/>
    <property type="match status" value="1"/>
</dbReference>
<dbReference type="PROSITE" id="PS51383">
    <property type="entry name" value="YJEF_C_3"/>
    <property type="match status" value="1"/>
</dbReference>
<comment type="similarity">
    <text evidence="17">Belongs to the NnrD/CARKD family.</text>
</comment>
<dbReference type="NCBIfam" id="TIGR00197">
    <property type="entry name" value="yjeF_nterm"/>
    <property type="match status" value="1"/>
</dbReference>
<dbReference type="Gene3D" id="3.40.1190.20">
    <property type="match status" value="1"/>
</dbReference>
<dbReference type="HAMAP" id="MF_01965">
    <property type="entry name" value="NADHX_dehydratase"/>
    <property type="match status" value="1"/>
</dbReference>
<evidence type="ECO:0000256" key="16">
    <source>
        <dbReference type="ARBA" id="ARBA00049209"/>
    </source>
</evidence>
<evidence type="ECO:0000256" key="9">
    <source>
        <dbReference type="ARBA" id="ARBA00022958"/>
    </source>
</evidence>
<feature type="domain" description="YjeF C-terminal" evidence="20">
    <location>
        <begin position="220"/>
        <end position="497"/>
    </location>
</feature>
<dbReference type="InterPro" id="IPR017953">
    <property type="entry name" value="Carbohydrate_kinase_pred_CS"/>
</dbReference>
<dbReference type="NCBIfam" id="TIGR00196">
    <property type="entry name" value="yjeF_cterm"/>
    <property type="match status" value="1"/>
</dbReference>
<dbReference type="EC" id="4.2.1.136" evidence="19"/>
<evidence type="ECO:0000256" key="19">
    <source>
        <dbReference type="PIRNR" id="PIRNR017184"/>
    </source>
</evidence>
<comment type="cofactor">
    <cofactor evidence="17">
        <name>Mg(2+)</name>
        <dbReference type="ChEBI" id="CHEBI:18420"/>
    </cofactor>
</comment>
<dbReference type="SUPFAM" id="SSF64153">
    <property type="entry name" value="YjeF N-terminal domain-like"/>
    <property type="match status" value="1"/>
</dbReference>
<feature type="binding site" evidence="18">
    <location>
        <position position="157"/>
    </location>
    <ligand>
        <name>K(+)</name>
        <dbReference type="ChEBI" id="CHEBI:29103"/>
    </ligand>
</feature>
<dbReference type="InterPro" id="IPR029056">
    <property type="entry name" value="Ribokinase-like"/>
</dbReference>
<keyword evidence="12 17" id="KW-0456">Lyase</keyword>
<feature type="binding site" evidence="17">
    <location>
        <position position="255"/>
    </location>
    <ligand>
        <name>(6S)-NADPHX</name>
        <dbReference type="ChEBI" id="CHEBI:64076"/>
    </ligand>
</feature>
<evidence type="ECO:0000313" key="22">
    <source>
        <dbReference type="EMBL" id="CUN16916.1"/>
    </source>
</evidence>
<comment type="catalytic activity">
    <reaction evidence="15 17 19">
        <text>(6S)-NADHX + ADP = AMP + phosphate + NADH + H(+)</text>
        <dbReference type="Rhea" id="RHEA:32223"/>
        <dbReference type="ChEBI" id="CHEBI:15378"/>
        <dbReference type="ChEBI" id="CHEBI:43474"/>
        <dbReference type="ChEBI" id="CHEBI:57945"/>
        <dbReference type="ChEBI" id="CHEBI:64074"/>
        <dbReference type="ChEBI" id="CHEBI:456215"/>
        <dbReference type="ChEBI" id="CHEBI:456216"/>
        <dbReference type="EC" id="4.2.1.136"/>
    </reaction>
</comment>
<comment type="catalytic activity">
    <reaction evidence="1 18 19">
        <text>(6R)-NADHX = (6S)-NADHX</text>
        <dbReference type="Rhea" id="RHEA:32215"/>
        <dbReference type="ChEBI" id="CHEBI:64074"/>
        <dbReference type="ChEBI" id="CHEBI:64075"/>
        <dbReference type="EC" id="5.1.99.6"/>
    </reaction>
</comment>
<keyword evidence="5 18" id="KW-0479">Metal-binding</keyword>
<evidence type="ECO:0000256" key="12">
    <source>
        <dbReference type="ARBA" id="ARBA00023239"/>
    </source>
</evidence>
<comment type="function">
    <text evidence="18">Catalyzes the epimerization of the S- and R-forms of NAD(P)HX, a damaged form of NAD(P)H that is a result of enzymatic or heat-dependent hydration. This is a prerequisite for the S-specific NAD(P)H-hydrate dehydratase to allow the repair of both epimers of NAD(P)HX.</text>
</comment>
<dbReference type="Pfam" id="PF01256">
    <property type="entry name" value="Carb_kinase"/>
    <property type="match status" value="1"/>
</dbReference>
<evidence type="ECO:0000256" key="4">
    <source>
        <dbReference type="ARBA" id="ARBA00009524"/>
    </source>
</evidence>
<dbReference type="PIRSF" id="PIRSF017184">
    <property type="entry name" value="Nnr"/>
    <property type="match status" value="1"/>
</dbReference>
<evidence type="ECO:0000256" key="3">
    <source>
        <dbReference type="ARBA" id="ARBA00006001"/>
    </source>
</evidence>
<keyword evidence="9 18" id="KW-0630">Potassium</keyword>
<evidence type="ECO:0000256" key="5">
    <source>
        <dbReference type="ARBA" id="ARBA00022723"/>
    </source>
</evidence>
<evidence type="ECO:0000256" key="2">
    <source>
        <dbReference type="ARBA" id="ARBA00000909"/>
    </source>
</evidence>
<feature type="binding site" evidence="17">
    <location>
        <begin position="408"/>
        <end position="412"/>
    </location>
    <ligand>
        <name>AMP</name>
        <dbReference type="ChEBI" id="CHEBI:456215"/>
    </ligand>
</feature>
<feature type="binding site" evidence="17">
    <location>
        <position position="320"/>
    </location>
    <ligand>
        <name>(6S)-NADPHX</name>
        <dbReference type="ChEBI" id="CHEBI:64076"/>
    </ligand>
</feature>
<feature type="binding site" evidence="17">
    <location>
        <position position="371"/>
    </location>
    <ligand>
        <name>(6S)-NADPHX</name>
        <dbReference type="ChEBI" id="CHEBI:64076"/>
    </ligand>
</feature>
<dbReference type="STRING" id="39490.ERS852448_02191"/>
<reference evidence="22 23" key="1">
    <citation type="submission" date="2015-09" db="EMBL/GenBank/DDBJ databases">
        <authorList>
            <consortium name="Pathogen Informatics"/>
        </authorList>
    </citation>
    <scope>NUCLEOTIDE SEQUENCE [LARGE SCALE GENOMIC DNA]</scope>
    <source>
        <strain evidence="22 23">2789STDY5608891</strain>
    </source>
</reference>
<dbReference type="RefSeq" id="WP_055290543.1">
    <property type="nucleotide sequence ID" value="NZ_CP173382.1"/>
</dbReference>
<comment type="similarity">
    <text evidence="18">Belongs to the NnrE/AIBP family.</text>
</comment>
<dbReference type="GO" id="GO:0052855">
    <property type="term" value="F:ADP-dependent NAD(P)H-hydrate dehydratase activity"/>
    <property type="evidence" value="ECO:0007669"/>
    <property type="project" value="UniProtKB-UniRule"/>
</dbReference>
<evidence type="ECO:0000256" key="13">
    <source>
        <dbReference type="ARBA" id="ARBA00023268"/>
    </source>
</evidence>
<dbReference type="InterPro" id="IPR036652">
    <property type="entry name" value="YjeF_N_dom_sf"/>
</dbReference>
<keyword evidence="6 17" id="KW-0547">Nucleotide-binding</keyword>
<comment type="similarity">
    <text evidence="4 19">In the C-terminal section; belongs to the NnrD/CARKD family.</text>
</comment>
<feature type="binding site" evidence="18">
    <location>
        <position position="154"/>
    </location>
    <ligand>
        <name>(6S)-NADPHX</name>
        <dbReference type="ChEBI" id="CHEBI:64076"/>
    </ligand>
</feature>
<evidence type="ECO:0000256" key="10">
    <source>
        <dbReference type="ARBA" id="ARBA00023027"/>
    </source>
</evidence>
<evidence type="ECO:0000256" key="8">
    <source>
        <dbReference type="ARBA" id="ARBA00022857"/>
    </source>
</evidence>
<feature type="binding site" evidence="18">
    <location>
        <position position="121"/>
    </location>
    <ligand>
        <name>K(+)</name>
        <dbReference type="ChEBI" id="CHEBI:29103"/>
    </ligand>
</feature>
<comment type="subunit">
    <text evidence="17">Homotetramer.</text>
</comment>
<feature type="binding site" evidence="18">
    <location>
        <begin position="59"/>
        <end position="63"/>
    </location>
    <ligand>
        <name>(6S)-NADPHX</name>
        <dbReference type="ChEBI" id="CHEBI:64076"/>
    </ligand>
</feature>
<keyword evidence="7 17" id="KW-0067">ATP-binding</keyword>
<dbReference type="GO" id="GO:0005524">
    <property type="term" value="F:ATP binding"/>
    <property type="evidence" value="ECO:0007669"/>
    <property type="project" value="UniProtKB-UniRule"/>
</dbReference>
<keyword evidence="13" id="KW-0511">Multifunctional enzyme</keyword>
<dbReference type="EC" id="5.1.99.6" evidence="19"/>
<evidence type="ECO:0000256" key="15">
    <source>
        <dbReference type="ARBA" id="ARBA00048238"/>
    </source>
</evidence>
<evidence type="ECO:0000259" key="21">
    <source>
        <dbReference type="PROSITE" id="PS51385"/>
    </source>
</evidence>
<comment type="similarity">
    <text evidence="3 19">In the N-terminal section; belongs to the NnrE/AIBP family.</text>
</comment>
<dbReference type="PROSITE" id="PS01050">
    <property type="entry name" value="YJEF_C_2"/>
    <property type="match status" value="1"/>
</dbReference>
<dbReference type="AlphaFoldDB" id="A0A173URC6"/>
<evidence type="ECO:0000256" key="7">
    <source>
        <dbReference type="ARBA" id="ARBA00022840"/>
    </source>
</evidence>
<feature type="binding site" evidence="17">
    <location>
        <position position="438"/>
    </location>
    <ligand>
        <name>(6S)-NADPHX</name>
        <dbReference type="ChEBI" id="CHEBI:64076"/>
    </ligand>
</feature>
<dbReference type="OrthoDB" id="9806925at2"/>
<dbReference type="GO" id="GO:0110051">
    <property type="term" value="P:metabolite repair"/>
    <property type="evidence" value="ECO:0007669"/>
    <property type="project" value="TreeGrafter"/>
</dbReference>
<proteinExistence type="inferred from homology"/>
<organism evidence="22 23">
    <name type="scientific">Eubacterium ramulus</name>
    <dbReference type="NCBI Taxonomy" id="39490"/>
    <lineage>
        <taxon>Bacteria</taxon>
        <taxon>Bacillati</taxon>
        <taxon>Bacillota</taxon>
        <taxon>Clostridia</taxon>
        <taxon>Eubacteriales</taxon>
        <taxon>Eubacteriaceae</taxon>
        <taxon>Eubacterium</taxon>
    </lineage>
</organism>
<dbReference type="SUPFAM" id="SSF53613">
    <property type="entry name" value="Ribokinase-like"/>
    <property type="match status" value="1"/>
</dbReference>
<dbReference type="PROSITE" id="PS51385">
    <property type="entry name" value="YJEF_N"/>
    <property type="match status" value="1"/>
</dbReference>
<keyword evidence="11 18" id="KW-0413">Isomerase</keyword>